<proteinExistence type="inferred from homology"/>
<dbReference type="Proteomes" id="UP000229329">
    <property type="component" value="Unassembled WGS sequence"/>
</dbReference>
<comment type="caution">
    <text evidence="3">The sequence shown here is derived from an EMBL/GenBank/DDBJ whole genome shotgun (WGS) entry which is preliminary data.</text>
</comment>
<dbReference type="AlphaFoldDB" id="A0A2M8S1T9"/>
<dbReference type="Pfam" id="PF02036">
    <property type="entry name" value="SCP2"/>
    <property type="match status" value="1"/>
</dbReference>
<reference evidence="3 4" key="1">
    <citation type="submission" date="2017-11" db="EMBL/GenBank/DDBJ databases">
        <title>Reclassification of Bisgaard taxon 7 as Conservatibacter flavescens gen. nov., sp. nov.</title>
        <authorList>
            <person name="Christensen H."/>
        </authorList>
    </citation>
    <scope>NUCLEOTIDE SEQUENCE [LARGE SCALE GENOMIC DNA]</scope>
    <source>
        <strain evidence="3 4">7_4</strain>
    </source>
</reference>
<gene>
    <name evidence="1" type="primary">ubiJ</name>
    <name evidence="3" type="ORF">CVP05_07635</name>
</gene>
<feature type="domain" description="SCP2" evidence="2">
    <location>
        <begin position="14"/>
        <end position="110"/>
    </location>
</feature>
<keyword evidence="4" id="KW-1185">Reference proteome</keyword>
<dbReference type="UniPathway" id="UPA00232"/>
<dbReference type="EMBL" id="PHHA01000018">
    <property type="protein sequence ID" value="PJG85120.1"/>
    <property type="molecule type" value="Genomic_DNA"/>
</dbReference>
<organism evidence="3 4">
    <name type="scientific">Conservatibacter flavescens</name>
    <dbReference type="NCBI Taxonomy" id="28161"/>
    <lineage>
        <taxon>Bacteria</taxon>
        <taxon>Pseudomonadati</taxon>
        <taxon>Pseudomonadota</taxon>
        <taxon>Gammaproteobacteria</taxon>
        <taxon>Pasteurellales</taxon>
        <taxon>Pasteurellaceae</taxon>
        <taxon>Conservatibacter</taxon>
    </lineage>
</organism>
<evidence type="ECO:0000256" key="1">
    <source>
        <dbReference type="HAMAP-Rule" id="MF_02215"/>
    </source>
</evidence>
<dbReference type="InterPro" id="IPR038989">
    <property type="entry name" value="UbiJ"/>
</dbReference>
<comment type="subcellular location">
    <subcellularLocation>
        <location evidence="1">Cytoplasm</location>
    </subcellularLocation>
</comment>
<keyword evidence="1" id="KW-0831">Ubiquinone biosynthesis</keyword>
<dbReference type="InterPro" id="IPR003033">
    <property type="entry name" value="SCP2_sterol-bd_dom"/>
</dbReference>
<sequence length="202" mass="23189">MLQQFVQGGLETIFNHLIKKTEKVEPYLHRLNGKVLGIKLQHSTLQCYVFFSLQHVDILQHYEGECDCHIEVASRLLFQFPKKAELSRYIKEQSIILTGDLQVLQDFVAMVEFLEKDPAELLSPYVGDVIAQSAVSFGQKFGQWVQQKTATSQRYWGERLTEEWQLISPSLAIADFAEQVDELAKDTVLLEMKIAKLVEKSL</sequence>
<comment type="pathway">
    <text evidence="1">Cofactor biosynthesis; ubiquinone biosynthesis.</text>
</comment>
<protein>
    <recommendedName>
        <fullName evidence="1">Ubiquinone biosynthesis accessory factor UbiJ</fullName>
    </recommendedName>
</protein>
<name>A0A2M8S1T9_9PAST</name>
<dbReference type="OrthoDB" id="5801225at2"/>
<dbReference type="PANTHER" id="PTHR38693:SF1">
    <property type="entry name" value="UBIQUINONE BIOSYNTHESIS ACCESSORY FACTOR UBIJ"/>
    <property type="match status" value="1"/>
</dbReference>
<evidence type="ECO:0000313" key="3">
    <source>
        <dbReference type="EMBL" id="PJG85120.1"/>
    </source>
</evidence>
<comment type="similarity">
    <text evidence="1">Belongs to the UbiJ family.</text>
</comment>
<comment type="function">
    <text evidence="1">Required for ubiquinone (coenzyme Q) biosynthesis. Binds hydrophobic ubiquinone biosynthetic intermediates via its SCP2 domain and is essential for the stability of the Ubi complex. May constitute a docking platform where Ubi enzymes assemble and access their SCP2-bound polyprenyl substrates.</text>
</comment>
<accession>A0A2M8S1T9</accession>
<dbReference type="PANTHER" id="PTHR38693">
    <property type="entry name" value="UBIQUINONE BIOSYNTHESIS PROTEIN UBIJ"/>
    <property type="match status" value="1"/>
</dbReference>
<dbReference type="GO" id="GO:0006744">
    <property type="term" value="P:ubiquinone biosynthetic process"/>
    <property type="evidence" value="ECO:0007669"/>
    <property type="project" value="UniProtKB-UniRule"/>
</dbReference>
<dbReference type="GO" id="GO:0005737">
    <property type="term" value="C:cytoplasm"/>
    <property type="evidence" value="ECO:0007669"/>
    <property type="project" value="UniProtKB-SubCell"/>
</dbReference>
<evidence type="ECO:0000259" key="2">
    <source>
        <dbReference type="Pfam" id="PF02036"/>
    </source>
</evidence>
<dbReference type="RefSeq" id="WP_100288977.1">
    <property type="nucleotide sequence ID" value="NZ_PHHA01000018.1"/>
</dbReference>
<evidence type="ECO:0000313" key="4">
    <source>
        <dbReference type="Proteomes" id="UP000229329"/>
    </source>
</evidence>
<dbReference type="HAMAP" id="MF_02215">
    <property type="entry name" value="UbiJ"/>
    <property type="match status" value="1"/>
</dbReference>
<keyword evidence="1" id="KW-0963">Cytoplasm</keyword>